<organism evidence="3 4">
    <name type="scientific">Roseiterribacter gracilis</name>
    <dbReference type="NCBI Taxonomy" id="2812848"/>
    <lineage>
        <taxon>Bacteria</taxon>
        <taxon>Pseudomonadati</taxon>
        <taxon>Pseudomonadota</taxon>
        <taxon>Alphaproteobacteria</taxon>
        <taxon>Rhodospirillales</taxon>
        <taxon>Roseiterribacteraceae</taxon>
        <taxon>Roseiterribacter</taxon>
    </lineage>
</organism>
<dbReference type="EMBL" id="BOPV01000001">
    <property type="protein sequence ID" value="GIL41818.1"/>
    <property type="molecule type" value="Genomic_DNA"/>
</dbReference>
<dbReference type="GO" id="GO:0016491">
    <property type="term" value="F:oxidoreductase activity"/>
    <property type="evidence" value="ECO:0007669"/>
    <property type="project" value="UniProtKB-KW"/>
</dbReference>
<evidence type="ECO:0000313" key="3">
    <source>
        <dbReference type="EMBL" id="GIL41818.1"/>
    </source>
</evidence>
<dbReference type="AlphaFoldDB" id="A0A8S8XCU2"/>
<keyword evidence="4" id="KW-1185">Reference proteome</keyword>
<gene>
    <name evidence="3" type="ORF">TMPK1_40550</name>
</gene>
<dbReference type="PANTHER" id="PTHR14239">
    <property type="entry name" value="DUDULIN-RELATED"/>
    <property type="match status" value="1"/>
</dbReference>
<evidence type="ECO:0000313" key="4">
    <source>
        <dbReference type="Proteomes" id="UP000681075"/>
    </source>
</evidence>
<dbReference type="InterPro" id="IPR051267">
    <property type="entry name" value="STEAP_metalloreductase"/>
</dbReference>
<evidence type="ECO:0000259" key="2">
    <source>
        <dbReference type="Pfam" id="PF03807"/>
    </source>
</evidence>
<comment type="caution">
    <text evidence="3">The sequence shown here is derived from an EMBL/GenBank/DDBJ whole genome shotgun (WGS) entry which is preliminary data.</text>
</comment>
<dbReference type="Gene3D" id="3.40.50.720">
    <property type="entry name" value="NAD(P)-binding Rossmann-like Domain"/>
    <property type="match status" value="1"/>
</dbReference>
<protein>
    <recommendedName>
        <fullName evidence="2">Pyrroline-5-carboxylate reductase catalytic N-terminal domain-containing protein</fullName>
    </recommendedName>
</protein>
<dbReference type="Pfam" id="PF03807">
    <property type="entry name" value="F420_oxidored"/>
    <property type="match status" value="1"/>
</dbReference>
<dbReference type="SUPFAM" id="SSF51735">
    <property type="entry name" value="NAD(P)-binding Rossmann-fold domains"/>
    <property type="match status" value="1"/>
</dbReference>
<name>A0A8S8XCU2_9PROT</name>
<sequence>MRIAILGAGAMGCALARRWADSGHAVTLSFARDAQALAKRASEIGAASASVADAVESADVILFAARWPNLDLVLAQTGSLDGRLLLDCSNPMNDDDTDLVPGLSGGETLAQRTAARVVKIFNTIPAELLQAPRSKKRFDVLFATDHDDAKEIAIQLAHGASFDPVHVGPLSLSGRLESFALLVAQLAYEQGDVPELGYRFRTLDI</sequence>
<keyword evidence="1" id="KW-0560">Oxidoreductase</keyword>
<accession>A0A8S8XCU2</accession>
<dbReference type="Proteomes" id="UP000681075">
    <property type="component" value="Unassembled WGS sequence"/>
</dbReference>
<dbReference type="InterPro" id="IPR036291">
    <property type="entry name" value="NAD(P)-bd_dom_sf"/>
</dbReference>
<proteinExistence type="predicted"/>
<dbReference type="InterPro" id="IPR028939">
    <property type="entry name" value="P5C_Rdtase_cat_N"/>
</dbReference>
<reference evidence="3" key="1">
    <citation type="submission" date="2021-02" db="EMBL/GenBank/DDBJ databases">
        <title>Genome sequence of Rhodospirillales sp. strain TMPK1 isolated from soil.</title>
        <authorList>
            <person name="Nakai R."/>
            <person name="Kusada H."/>
            <person name="Tamaki H."/>
        </authorList>
    </citation>
    <scope>NUCLEOTIDE SEQUENCE</scope>
    <source>
        <strain evidence="3">TMPK1</strain>
    </source>
</reference>
<feature type="domain" description="Pyrroline-5-carboxylate reductase catalytic N-terminal" evidence="2">
    <location>
        <begin position="2"/>
        <end position="91"/>
    </location>
</feature>
<dbReference type="PANTHER" id="PTHR14239:SF10">
    <property type="entry name" value="REDUCTASE"/>
    <property type="match status" value="1"/>
</dbReference>
<evidence type="ECO:0000256" key="1">
    <source>
        <dbReference type="ARBA" id="ARBA00023002"/>
    </source>
</evidence>
<dbReference type="RefSeq" id="WP_420245475.1">
    <property type="nucleotide sequence ID" value="NZ_BOPV01000001.1"/>
</dbReference>